<name>A0A1H7UQL2_AQUAM</name>
<evidence type="ECO:0000313" key="2">
    <source>
        <dbReference type="Proteomes" id="UP000198521"/>
    </source>
</evidence>
<gene>
    <name evidence="1" type="ORF">SAMN04487910_3826</name>
</gene>
<dbReference type="AlphaFoldDB" id="A0A1H7UQL2"/>
<organism evidence="1 2">
    <name type="scientific">Aquimarina amphilecti</name>
    <dbReference type="NCBI Taxonomy" id="1038014"/>
    <lineage>
        <taxon>Bacteria</taxon>
        <taxon>Pseudomonadati</taxon>
        <taxon>Bacteroidota</taxon>
        <taxon>Flavobacteriia</taxon>
        <taxon>Flavobacteriales</taxon>
        <taxon>Flavobacteriaceae</taxon>
        <taxon>Aquimarina</taxon>
    </lineage>
</organism>
<sequence length="204" mass="24303">MCNYNGLGIMKTQEYFIKKIDQLRDELYSEINEFASLYRKYDDKRLIYPKTDSEIMFCNATSEKFESHKIQDVLIDKKRICIYPKSDTFLPYDLMDIINIYDLIILRSVLEKDRSRQGVYLEIRQLIYNQKFSVNVNNEEIQFFLKSSEACAFDKIKNIIINEFEVFIYPQSSEFDPFSLSNVISENDLKVLKIIIEKELKQNT</sequence>
<dbReference type="Proteomes" id="UP000198521">
    <property type="component" value="Unassembled WGS sequence"/>
</dbReference>
<protein>
    <submittedName>
        <fullName evidence="1">Uncharacterized protein</fullName>
    </submittedName>
</protein>
<proteinExistence type="predicted"/>
<keyword evidence="2" id="KW-1185">Reference proteome</keyword>
<dbReference type="STRING" id="1038014.SAMN04487910_3826"/>
<reference evidence="1 2" key="1">
    <citation type="submission" date="2016-10" db="EMBL/GenBank/DDBJ databases">
        <authorList>
            <person name="de Groot N.N."/>
        </authorList>
    </citation>
    <scope>NUCLEOTIDE SEQUENCE [LARGE SCALE GENOMIC DNA]</scope>
    <source>
        <strain evidence="1 2">DSM 25232</strain>
    </source>
</reference>
<dbReference type="EMBL" id="FOAB01000007">
    <property type="protein sequence ID" value="SEL98995.1"/>
    <property type="molecule type" value="Genomic_DNA"/>
</dbReference>
<evidence type="ECO:0000313" key="1">
    <source>
        <dbReference type="EMBL" id="SEL98995.1"/>
    </source>
</evidence>
<accession>A0A1H7UQL2</accession>